<dbReference type="STRING" id="1912795.BK816_07785"/>
<gene>
    <name evidence="7" type="ORF">BK816_07785</name>
</gene>
<dbReference type="SUPFAM" id="SSF53850">
    <property type="entry name" value="Periplasmic binding protein-like II"/>
    <property type="match status" value="1"/>
</dbReference>
<dbReference type="InterPro" id="IPR006059">
    <property type="entry name" value="SBP"/>
</dbReference>
<accession>A0A1D9MLQ1</accession>
<evidence type="ECO:0000256" key="4">
    <source>
        <dbReference type="ARBA" id="ARBA00023139"/>
    </source>
</evidence>
<keyword evidence="5" id="KW-0449">Lipoprotein</keyword>
<dbReference type="EMBL" id="CP017812">
    <property type="protein sequence ID" value="AOZ73205.1"/>
    <property type="molecule type" value="Genomic_DNA"/>
</dbReference>
<evidence type="ECO:0000256" key="5">
    <source>
        <dbReference type="ARBA" id="ARBA00023288"/>
    </source>
</evidence>
<dbReference type="Proteomes" id="UP000176288">
    <property type="component" value="Chromosome"/>
</dbReference>
<feature type="signal peptide" evidence="6">
    <location>
        <begin position="1"/>
        <end position="23"/>
    </location>
</feature>
<evidence type="ECO:0000313" key="7">
    <source>
        <dbReference type="EMBL" id="AOZ73205.1"/>
    </source>
</evidence>
<dbReference type="PANTHER" id="PTHR43649:SF33">
    <property type="entry name" value="POLYGALACTURONAN_RHAMNOGALACTURONAN-BINDING PROTEIN YTCQ"/>
    <property type="match status" value="1"/>
</dbReference>
<dbReference type="OrthoDB" id="1650177at2"/>
<dbReference type="InterPro" id="IPR050490">
    <property type="entry name" value="Bact_solute-bd_prot1"/>
</dbReference>
<evidence type="ECO:0000256" key="6">
    <source>
        <dbReference type="SAM" id="SignalP"/>
    </source>
</evidence>
<keyword evidence="1" id="KW-1003">Cell membrane</keyword>
<evidence type="ECO:0000256" key="1">
    <source>
        <dbReference type="ARBA" id="ARBA00022475"/>
    </source>
</evidence>
<dbReference type="RefSeq" id="WP_071164668.1">
    <property type="nucleotide sequence ID" value="NZ_CP017812.1"/>
</dbReference>
<protein>
    <recommendedName>
        <fullName evidence="9">ABC transporter substrate-binding protein</fullName>
    </recommendedName>
</protein>
<sequence length="420" mass="45865">MLKKSKFITVAALTALLVAPLSACGSSNEGGSGTNEGASGDQTTITYFSWANTKKVSKIIETFEKENPDIKIDVSGAAGGANEYVQTLMTRISGGQVPDVFHISTATKNDVISGGWARDLTNEPFMKGLDPTGVAQYTVDGKAYGMTPTVWMGTIIFNKKLLKDVGYDKVPTTLKEFNEMGKKLNEKGITPYMEDPNVISGSFVPMLGGWYAKNAPASDQELFDGKETFEKQWTPLLTQWQTMIDSNTMPKTVVGVPKDQIQQLFLQGKLAMYRSGMWDAGTIREAGIEFEAAPFPAFEGGEAFVGGGPDSPFAISSKIEGKKLEAAQKFLSFINSEEGLKLLDSEVGQLSSSANWKAEVPAEFKDVYDNYIQTGKYYWLNWPKNGPVMAKEMTAQFQLMIQGTETPQQAAANLDAKWSK</sequence>
<dbReference type="PANTHER" id="PTHR43649">
    <property type="entry name" value="ARABINOSE-BINDING PROTEIN-RELATED"/>
    <property type="match status" value="1"/>
</dbReference>
<evidence type="ECO:0008006" key="9">
    <source>
        <dbReference type="Google" id="ProtNLM"/>
    </source>
</evidence>
<name>A0A1D9MLQ1_9ACTO</name>
<keyword evidence="2 6" id="KW-0732">Signal</keyword>
<evidence type="ECO:0000256" key="2">
    <source>
        <dbReference type="ARBA" id="ARBA00022729"/>
    </source>
</evidence>
<proteinExistence type="predicted"/>
<dbReference type="KEGG" id="avu:BK816_07785"/>
<evidence type="ECO:0000256" key="3">
    <source>
        <dbReference type="ARBA" id="ARBA00023136"/>
    </source>
</evidence>
<dbReference type="AlphaFoldDB" id="A0A1D9MLQ1"/>
<dbReference type="Pfam" id="PF13416">
    <property type="entry name" value="SBP_bac_8"/>
    <property type="match status" value="1"/>
</dbReference>
<feature type="chain" id="PRO_5038814192" description="ABC transporter substrate-binding protein" evidence="6">
    <location>
        <begin position="24"/>
        <end position="420"/>
    </location>
</feature>
<organism evidence="7 8">
    <name type="scientific">Boudabousia tangfeifanii</name>
    <dbReference type="NCBI Taxonomy" id="1912795"/>
    <lineage>
        <taxon>Bacteria</taxon>
        <taxon>Bacillati</taxon>
        <taxon>Actinomycetota</taxon>
        <taxon>Actinomycetes</taxon>
        <taxon>Actinomycetales</taxon>
        <taxon>Actinomycetaceae</taxon>
        <taxon>Boudabousia</taxon>
    </lineage>
</organism>
<keyword evidence="3" id="KW-0472">Membrane</keyword>
<dbReference type="Gene3D" id="3.40.190.10">
    <property type="entry name" value="Periplasmic binding protein-like II"/>
    <property type="match status" value="2"/>
</dbReference>
<keyword evidence="4" id="KW-0564">Palmitate</keyword>
<keyword evidence="8" id="KW-1185">Reference proteome</keyword>
<reference evidence="7 8" key="1">
    <citation type="submission" date="2016-10" db="EMBL/GenBank/DDBJ databases">
        <title>Actinomyces aegypiusis sp. nov., isolated from the Aegypius monachus in Qinghai Tibet Plateau China.</title>
        <authorList>
            <person name="Wang Y."/>
        </authorList>
    </citation>
    <scope>NUCLEOTIDE SEQUENCE [LARGE SCALE GENOMIC DNA]</scope>
    <source>
        <strain evidence="7 8">VUL4_3</strain>
    </source>
</reference>
<evidence type="ECO:0000313" key="8">
    <source>
        <dbReference type="Proteomes" id="UP000176288"/>
    </source>
</evidence>